<dbReference type="GO" id="GO:0004252">
    <property type="term" value="F:serine-type endopeptidase activity"/>
    <property type="evidence" value="ECO:0007669"/>
    <property type="project" value="InterPro"/>
</dbReference>
<name>A0AAW0UQJ7_SCYPA</name>
<dbReference type="InterPro" id="IPR001254">
    <property type="entry name" value="Trypsin_dom"/>
</dbReference>
<evidence type="ECO:0000313" key="2">
    <source>
        <dbReference type="EMBL" id="KAK8402388.1"/>
    </source>
</evidence>
<evidence type="ECO:0000259" key="1">
    <source>
        <dbReference type="Pfam" id="PF00089"/>
    </source>
</evidence>
<dbReference type="InterPro" id="IPR043504">
    <property type="entry name" value="Peptidase_S1_PA_chymotrypsin"/>
</dbReference>
<dbReference type="Gene3D" id="2.40.10.10">
    <property type="entry name" value="Trypsin-like serine proteases"/>
    <property type="match status" value="1"/>
</dbReference>
<feature type="domain" description="Peptidase S1" evidence="1">
    <location>
        <begin position="1"/>
        <end position="54"/>
    </location>
</feature>
<accession>A0AAW0UQJ7</accession>
<sequence>MQVVAGDHTLYYDEGHEQTMVLSKIIQQEDYNSFNISNDVSVLKLSKPLTFNERNKHKRRKFIKKVCMMLLEDTLKRRLQNIRLQDLQDCSSKLQMQHPGQAHSRYNARQRDVHFVTGQRIER</sequence>
<evidence type="ECO:0000313" key="3">
    <source>
        <dbReference type="Proteomes" id="UP001487740"/>
    </source>
</evidence>
<organism evidence="2 3">
    <name type="scientific">Scylla paramamosain</name>
    <name type="common">Mud crab</name>
    <dbReference type="NCBI Taxonomy" id="85552"/>
    <lineage>
        <taxon>Eukaryota</taxon>
        <taxon>Metazoa</taxon>
        <taxon>Ecdysozoa</taxon>
        <taxon>Arthropoda</taxon>
        <taxon>Crustacea</taxon>
        <taxon>Multicrustacea</taxon>
        <taxon>Malacostraca</taxon>
        <taxon>Eumalacostraca</taxon>
        <taxon>Eucarida</taxon>
        <taxon>Decapoda</taxon>
        <taxon>Pleocyemata</taxon>
        <taxon>Brachyura</taxon>
        <taxon>Eubrachyura</taxon>
        <taxon>Portunoidea</taxon>
        <taxon>Portunidae</taxon>
        <taxon>Portuninae</taxon>
        <taxon>Scylla</taxon>
    </lineage>
</organism>
<dbReference type="InterPro" id="IPR009003">
    <property type="entry name" value="Peptidase_S1_PA"/>
</dbReference>
<proteinExistence type="predicted"/>
<dbReference type="GO" id="GO:0006508">
    <property type="term" value="P:proteolysis"/>
    <property type="evidence" value="ECO:0007669"/>
    <property type="project" value="InterPro"/>
</dbReference>
<reference evidence="2 3" key="1">
    <citation type="submission" date="2023-03" db="EMBL/GenBank/DDBJ databases">
        <title>High-quality genome of Scylla paramamosain provides insights in environmental adaptation.</title>
        <authorList>
            <person name="Zhang L."/>
        </authorList>
    </citation>
    <scope>NUCLEOTIDE SEQUENCE [LARGE SCALE GENOMIC DNA]</scope>
    <source>
        <strain evidence="2">LZ_2023a</strain>
        <tissue evidence="2">Muscle</tissue>
    </source>
</reference>
<keyword evidence="3" id="KW-1185">Reference proteome</keyword>
<comment type="caution">
    <text evidence="2">The sequence shown here is derived from an EMBL/GenBank/DDBJ whole genome shotgun (WGS) entry which is preliminary data.</text>
</comment>
<dbReference type="Proteomes" id="UP001487740">
    <property type="component" value="Unassembled WGS sequence"/>
</dbReference>
<protein>
    <recommendedName>
        <fullName evidence="1">Peptidase S1 domain-containing protein</fullName>
    </recommendedName>
</protein>
<dbReference type="AlphaFoldDB" id="A0AAW0UQJ7"/>
<dbReference type="Pfam" id="PF00089">
    <property type="entry name" value="Trypsin"/>
    <property type="match status" value="1"/>
</dbReference>
<gene>
    <name evidence="2" type="ORF">O3P69_000662</name>
</gene>
<dbReference type="SUPFAM" id="SSF50494">
    <property type="entry name" value="Trypsin-like serine proteases"/>
    <property type="match status" value="1"/>
</dbReference>
<dbReference type="EMBL" id="JARAKH010000007">
    <property type="protein sequence ID" value="KAK8402388.1"/>
    <property type="molecule type" value="Genomic_DNA"/>
</dbReference>